<dbReference type="InterPro" id="IPR006153">
    <property type="entry name" value="Cation/H_exchanger_TM"/>
</dbReference>
<dbReference type="GO" id="GO:0015297">
    <property type="term" value="F:antiporter activity"/>
    <property type="evidence" value="ECO:0007669"/>
    <property type="project" value="UniProtKB-KW"/>
</dbReference>
<dbReference type="Pfam" id="PF00999">
    <property type="entry name" value="Na_H_Exchanger"/>
    <property type="match status" value="1"/>
</dbReference>
<dbReference type="AlphaFoldDB" id="D6GUV2"/>
<keyword evidence="7" id="KW-0406">Ion transport</keyword>
<sequence length="386" mass="42541">MALDIIIQILIILAVSMVIGEIFEQLKFPSIVGYLIAGLIIGPFFLDVISINSSLQTLSSLALFFIIFLLGIEMKTEYVIKYLKPGIKMVIPSFVLPLILAIALSTTLFSFGIKADLIVSLSIAVPSISIISVLIMKYRLERDSKGVTIISSVIITDTLAFILLGMTYKNFLDAILMIVYFTVFLLIFVNIDKVLNKGKKKFRMHLTRSRAILKSEHFGYGVIIIIGLLVGVISQLIGINYIIGVFFAGLIIHEGLIGRKLFGKIRKTLKRMNDGFFIPIFFGIAGIEVSSFQIIKNIVIQIVIISFAVIFFSLILNFYFSGRVMRIKNKKVKRKVSAIINGRGAVGIAIATVGLSIGVITEQAYSVAILATIIISIIATSFLRGS</sequence>
<keyword evidence="6" id="KW-0915">Sodium</keyword>
<keyword evidence="2" id="KW-0813">Transport</keyword>
<dbReference type="PANTHER" id="PTHR43562">
    <property type="entry name" value="NAPA-TYPE SODIUM/HYDROGEN ANTIPORTER"/>
    <property type="match status" value="1"/>
</dbReference>
<evidence type="ECO:0000313" key="12">
    <source>
        <dbReference type="EMBL" id="EFD92996.1"/>
    </source>
</evidence>
<evidence type="ECO:0000313" key="13">
    <source>
        <dbReference type="Proteomes" id="UP000009376"/>
    </source>
</evidence>
<feature type="transmembrane region" description="Helical" evidence="10">
    <location>
        <begin position="217"/>
        <end position="237"/>
    </location>
</feature>
<keyword evidence="9" id="KW-0739">Sodium transport</keyword>
<dbReference type="GO" id="GO:0016020">
    <property type="term" value="C:membrane"/>
    <property type="evidence" value="ECO:0007669"/>
    <property type="project" value="UniProtKB-SubCell"/>
</dbReference>
<feature type="transmembrane region" description="Helical" evidence="10">
    <location>
        <begin position="147"/>
        <end position="168"/>
    </location>
</feature>
<dbReference type="GO" id="GO:0006814">
    <property type="term" value="P:sodium ion transport"/>
    <property type="evidence" value="ECO:0007669"/>
    <property type="project" value="UniProtKB-KW"/>
</dbReference>
<gene>
    <name evidence="12" type="ORF">BJBARM5_0250</name>
</gene>
<evidence type="ECO:0000256" key="3">
    <source>
        <dbReference type="ARBA" id="ARBA00022449"/>
    </source>
</evidence>
<feature type="transmembrane region" description="Helical" evidence="10">
    <location>
        <begin position="298"/>
        <end position="320"/>
    </location>
</feature>
<name>D6GUV2_PARA5</name>
<comment type="subcellular location">
    <subcellularLocation>
        <location evidence="1">Membrane</location>
        <topology evidence="1">Multi-pass membrane protein</topology>
    </subcellularLocation>
</comment>
<dbReference type="PANTHER" id="PTHR43562:SF3">
    <property type="entry name" value="SODIUM ION_PROTON EXCHANGER (EUROFUNG)"/>
    <property type="match status" value="1"/>
</dbReference>
<evidence type="ECO:0000256" key="5">
    <source>
        <dbReference type="ARBA" id="ARBA00022989"/>
    </source>
</evidence>
<feature type="transmembrane region" description="Helical" evidence="10">
    <location>
        <begin position="55"/>
        <end position="72"/>
    </location>
</feature>
<keyword evidence="4 10" id="KW-0812">Transmembrane</keyword>
<evidence type="ECO:0000256" key="4">
    <source>
        <dbReference type="ARBA" id="ARBA00022692"/>
    </source>
</evidence>
<feature type="transmembrane region" description="Helical" evidence="10">
    <location>
        <begin position="117"/>
        <end position="135"/>
    </location>
</feature>
<feature type="transmembrane region" description="Helical" evidence="10">
    <location>
        <begin position="340"/>
        <end position="359"/>
    </location>
</feature>
<dbReference type="InterPro" id="IPR038770">
    <property type="entry name" value="Na+/solute_symporter_sf"/>
</dbReference>
<accession>D6GUV2</accession>
<organism evidence="12 13">
    <name type="scientific">Candidatus Parvarchaeum acidophilus ARMAN-5</name>
    <dbReference type="NCBI Taxonomy" id="662762"/>
    <lineage>
        <taxon>Archaea</taxon>
        <taxon>Candidatus Parvarchaeota</taxon>
        <taxon>Candidatus Parvarchaeum</taxon>
    </lineage>
</organism>
<evidence type="ECO:0000259" key="11">
    <source>
        <dbReference type="Pfam" id="PF00999"/>
    </source>
</evidence>
<dbReference type="EMBL" id="GG745548">
    <property type="protein sequence ID" value="EFD92996.1"/>
    <property type="molecule type" value="Genomic_DNA"/>
</dbReference>
<dbReference type="Gene3D" id="1.20.1530.20">
    <property type="match status" value="1"/>
</dbReference>
<feature type="transmembrane region" description="Helical" evidence="10">
    <location>
        <begin position="6"/>
        <end position="24"/>
    </location>
</feature>
<evidence type="ECO:0000256" key="7">
    <source>
        <dbReference type="ARBA" id="ARBA00023065"/>
    </source>
</evidence>
<feature type="transmembrane region" description="Helical" evidence="10">
    <location>
        <begin position="274"/>
        <end position="292"/>
    </location>
</feature>
<feature type="transmembrane region" description="Helical" evidence="10">
    <location>
        <begin position="31"/>
        <end position="49"/>
    </location>
</feature>
<evidence type="ECO:0000256" key="10">
    <source>
        <dbReference type="SAM" id="Phobius"/>
    </source>
</evidence>
<keyword evidence="3" id="KW-0050">Antiport</keyword>
<dbReference type="Proteomes" id="UP000009376">
    <property type="component" value="Unassembled WGS sequence"/>
</dbReference>
<protein>
    <submittedName>
        <fullName evidence="12">Sodium/hydrogen exchanger</fullName>
    </submittedName>
</protein>
<evidence type="ECO:0000256" key="6">
    <source>
        <dbReference type="ARBA" id="ARBA00023053"/>
    </source>
</evidence>
<evidence type="ECO:0000256" key="9">
    <source>
        <dbReference type="ARBA" id="ARBA00023201"/>
    </source>
</evidence>
<keyword evidence="5 10" id="KW-1133">Transmembrane helix</keyword>
<keyword evidence="8 10" id="KW-0472">Membrane</keyword>
<feature type="transmembrane region" description="Helical" evidence="10">
    <location>
        <begin position="174"/>
        <end position="196"/>
    </location>
</feature>
<evidence type="ECO:0000256" key="1">
    <source>
        <dbReference type="ARBA" id="ARBA00004141"/>
    </source>
</evidence>
<evidence type="ECO:0000256" key="2">
    <source>
        <dbReference type="ARBA" id="ARBA00022448"/>
    </source>
</evidence>
<feature type="transmembrane region" description="Helical" evidence="10">
    <location>
        <begin position="243"/>
        <end position="262"/>
    </location>
</feature>
<feature type="domain" description="Cation/H+ exchanger transmembrane" evidence="11">
    <location>
        <begin position="15"/>
        <end position="382"/>
    </location>
</feature>
<dbReference type="GO" id="GO:1902600">
    <property type="term" value="P:proton transmembrane transport"/>
    <property type="evidence" value="ECO:0007669"/>
    <property type="project" value="InterPro"/>
</dbReference>
<proteinExistence type="predicted"/>
<reference evidence="12 13" key="1">
    <citation type="journal article" date="2010" name="Proc. Natl. Acad. Sci. U.S.A.">
        <title>Enigmatic, ultrasmall, uncultivated Archaea.</title>
        <authorList>
            <person name="Baker B.J."/>
            <person name="Comolli L.R."/>
            <person name="Dick G.J."/>
            <person name="Hauser L.J."/>
            <person name="Hyatt D."/>
            <person name="Dill B.D."/>
            <person name="Land M.L."/>
            <person name="Verberkmoes N.C."/>
            <person name="Hettich R.L."/>
            <person name="Banfield J.F."/>
        </authorList>
    </citation>
    <scope>NUCLEOTIDE SEQUENCE [LARGE SCALE GENOMIC DNA]</scope>
</reference>
<feature type="transmembrane region" description="Helical" evidence="10">
    <location>
        <begin position="365"/>
        <end position="383"/>
    </location>
</feature>
<feature type="transmembrane region" description="Helical" evidence="10">
    <location>
        <begin position="93"/>
        <end position="111"/>
    </location>
</feature>
<evidence type="ECO:0000256" key="8">
    <source>
        <dbReference type="ARBA" id="ARBA00023136"/>
    </source>
</evidence>